<dbReference type="InterPro" id="IPR050669">
    <property type="entry name" value="Hemerythrin"/>
</dbReference>
<dbReference type="PANTHER" id="PTHR37164">
    <property type="entry name" value="BACTERIOHEMERYTHRIN"/>
    <property type="match status" value="1"/>
</dbReference>
<evidence type="ECO:0000313" key="6">
    <source>
        <dbReference type="Proteomes" id="UP000634919"/>
    </source>
</evidence>
<dbReference type="SUPFAM" id="SSF47188">
    <property type="entry name" value="Hemerythrin-like"/>
    <property type="match status" value="1"/>
</dbReference>
<evidence type="ECO:0000256" key="1">
    <source>
        <dbReference type="ARBA" id="ARBA00010587"/>
    </source>
</evidence>
<dbReference type="PANTHER" id="PTHR37164:SF1">
    <property type="entry name" value="BACTERIOHEMERYTHRIN"/>
    <property type="match status" value="1"/>
</dbReference>
<dbReference type="CDD" id="cd12107">
    <property type="entry name" value="Hemerythrin"/>
    <property type="match status" value="1"/>
</dbReference>
<protein>
    <submittedName>
        <fullName evidence="5">Bacteriohemerythrin</fullName>
    </submittedName>
</protein>
<accession>A0ABR8S714</accession>
<dbReference type="InterPro" id="IPR012827">
    <property type="entry name" value="Hemerythrin_metal-bd"/>
</dbReference>
<dbReference type="NCBIfam" id="TIGR02481">
    <property type="entry name" value="hemeryth_dom"/>
    <property type="match status" value="1"/>
</dbReference>
<organism evidence="5 6">
    <name type="scientific">Comamonas avium</name>
    <dbReference type="NCBI Taxonomy" id="2762231"/>
    <lineage>
        <taxon>Bacteria</taxon>
        <taxon>Pseudomonadati</taxon>
        <taxon>Pseudomonadota</taxon>
        <taxon>Betaproteobacteria</taxon>
        <taxon>Burkholderiales</taxon>
        <taxon>Comamonadaceae</taxon>
        <taxon>Comamonas</taxon>
    </lineage>
</organism>
<dbReference type="NCBIfam" id="NF033749">
    <property type="entry name" value="bact_hemeryth"/>
    <property type="match status" value="1"/>
</dbReference>
<dbReference type="Gene3D" id="1.20.120.50">
    <property type="entry name" value="Hemerythrin-like"/>
    <property type="match status" value="1"/>
</dbReference>
<name>A0ABR8S714_9BURK</name>
<dbReference type="RefSeq" id="WP_191721674.1">
    <property type="nucleotide sequence ID" value="NZ_JACSQK010000001.1"/>
</dbReference>
<evidence type="ECO:0000313" key="5">
    <source>
        <dbReference type="EMBL" id="MBD7959274.1"/>
    </source>
</evidence>
<keyword evidence="3" id="KW-0408">Iron</keyword>
<evidence type="ECO:0000256" key="2">
    <source>
        <dbReference type="ARBA" id="ARBA00022723"/>
    </source>
</evidence>
<dbReference type="Pfam" id="PF01814">
    <property type="entry name" value="Hemerythrin"/>
    <property type="match status" value="1"/>
</dbReference>
<keyword evidence="6" id="KW-1185">Reference proteome</keyword>
<dbReference type="InterPro" id="IPR035938">
    <property type="entry name" value="Hemerythrin-like_sf"/>
</dbReference>
<reference evidence="5 6" key="1">
    <citation type="submission" date="2020-08" db="EMBL/GenBank/DDBJ databases">
        <title>A Genomic Blueprint of the Chicken Gut Microbiome.</title>
        <authorList>
            <person name="Gilroy R."/>
            <person name="Ravi A."/>
            <person name="Getino M."/>
            <person name="Pursley I."/>
            <person name="Horton D.L."/>
            <person name="Alikhan N.-F."/>
            <person name="Baker D."/>
            <person name="Gharbi K."/>
            <person name="Hall N."/>
            <person name="Watson M."/>
            <person name="Adriaenssens E.M."/>
            <person name="Foster-Nyarko E."/>
            <person name="Jarju S."/>
            <person name="Secka A."/>
            <person name="Antonio M."/>
            <person name="Oren A."/>
            <person name="Chaudhuri R."/>
            <person name="La Ragione R.M."/>
            <person name="Hildebrand F."/>
            <person name="Pallen M.J."/>
        </authorList>
    </citation>
    <scope>NUCLEOTIDE SEQUENCE [LARGE SCALE GENOMIC DNA]</scope>
    <source>
        <strain evidence="5 6">Sa2CVA6</strain>
    </source>
</reference>
<dbReference type="NCBIfam" id="NF002007">
    <property type="entry name" value="PRK00808.1"/>
    <property type="match status" value="1"/>
</dbReference>
<keyword evidence="2" id="KW-0479">Metal-binding</keyword>
<feature type="domain" description="Hemerythrin-like" evidence="4">
    <location>
        <begin position="13"/>
        <end position="124"/>
    </location>
</feature>
<dbReference type="Proteomes" id="UP000634919">
    <property type="component" value="Unassembled WGS sequence"/>
</dbReference>
<sequence>MAILNWVPALNIGIEEIDRQHRRIADYINRLYALRETPDRKLLGVVIAETVDYTLSHFAFEEAMIEEAGYMFSGPHKRVHELFIRRVTEIQQRFEAGEDVANELHGMLSRWLFNHIRNEDRGYVDTVKAYQRMRNKNTKTTEQKMKEEIVKELEEKHKRKGFFARLFS</sequence>
<dbReference type="EMBL" id="JACSQK010000001">
    <property type="protein sequence ID" value="MBD7959274.1"/>
    <property type="molecule type" value="Genomic_DNA"/>
</dbReference>
<evidence type="ECO:0000256" key="3">
    <source>
        <dbReference type="ARBA" id="ARBA00023004"/>
    </source>
</evidence>
<evidence type="ECO:0000259" key="4">
    <source>
        <dbReference type="Pfam" id="PF01814"/>
    </source>
</evidence>
<gene>
    <name evidence="5" type="ORF">H9646_02170</name>
</gene>
<dbReference type="InterPro" id="IPR012312">
    <property type="entry name" value="Hemerythrin-like"/>
</dbReference>
<proteinExistence type="inferred from homology"/>
<comment type="similarity">
    <text evidence="1">Belongs to the hemerythrin family.</text>
</comment>
<comment type="caution">
    <text evidence="5">The sequence shown here is derived from an EMBL/GenBank/DDBJ whole genome shotgun (WGS) entry which is preliminary data.</text>
</comment>